<dbReference type="PANTHER" id="PTHR12015:SF183">
    <property type="entry name" value="C-C MOTIF CHEMOKINE 3"/>
    <property type="match status" value="1"/>
</dbReference>
<evidence type="ECO:0000256" key="6">
    <source>
        <dbReference type="ARBA" id="ARBA00023157"/>
    </source>
</evidence>
<sequence length="90" mass="9983">MISLPVLSILLLSTSGLFWGSTADTSQIICCFNYIQRMIPRKVVADYAHTSQLCSSPAIIFITKRGLKVCANPQDKWVQEYVTDLSRGTA</sequence>
<dbReference type="GO" id="GO:0070098">
    <property type="term" value="P:chemokine-mediated signaling pathway"/>
    <property type="evidence" value="ECO:0007669"/>
    <property type="project" value="TreeGrafter"/>
</dbReference>
<comment type="similarity">
    <text evidence="2 9">Belongs to the intercrine beta (chemokine CC) family.</text>
</comment>
<gene>
    <name evidence="11" type="primary">LOC100918041</name>
</gene>
<evidence type="ECO:0000259" key="10">
    <source>
        <dbReference type="SMART" id="SM00199"/>
    </source>
</evidence>
<keyword evidence="6" id="KW-1015">Disulfide bond</keyword>
<dbReference type="AlphaFoldDB" id="A0A7N4PVP6"/>
<dbReference type="Ensembl" id="ENSSHAT00000025187.1">
    <property type="protein sequence ID" value="ENSSHAP00000043099.1"/>
    <property type="gene ID" value="ENSSHAG00000020752.1"/>
</dbReference>
<dbReference type="FunFam" id="2.40.50.40:FF:000002">
    <property type="entry name" value="C-C motif chemokine"/>
    <property type="match status" value="1"/>
</dbReference>
<evidence type="ECO:0000256" key="9">
    <source>
        <dbReference type="RuleBase" id="RU361150"/>
    </source>
</evidence>
<comment type="subcellular location">
    <subcellularLocation>
        <location evidence="1 9">Secreted</location>
    </subcellularLocation>
</comment>
<comment type="function">
    <text evidence="7">Monokine with inflammatory and chemokinetic properties. Binds to CCR1, CCR4 and CCR5. One of the major HIV-suppressive factors produced by CD8+ T-cells. Recombinant MIP-1-alpha induces a dose-dependent inhibition of different strains of HIV-1, HIV-2, and simian immunodeficiency virus (SIV).</text>
</comment>
<dbReference type="OrthoDB" id="9447832at2759"/>
<dbReference type="InterPro" id="IPR036048">
    <property type="entry name" value="Interleukin_8-like_sf"/>
</dbReference>
<protein>
    <recommendedName>
        <fullName evidence="9">C-C motif chemokine</fullName>
    </recommendedName>
</protein>
<dbReference type="SUPFAM" id="SSF54117">
    <property type="entry name" value="Interleukin 8-like chemokines"/>
    <property type="match status" value="1"/>
</dbReference>
<dbReference type="GO" id="GO:0061844">
    <property type="term" value="P:antimicrobial humoral immune response mediated by antimicrobial peptide"/>
    <property type="evidence" value="ECO:0007669"/>
    <property type="project" value="TreeGrafter"/>
</dbReference>
<dbReference type="InterPro" id="IPR000827">
    <property type="entry name" value="Chemokine_CC_CS"/>
</dbReference>
<dbReference type="GO" id="GO:0005615">
    <property type="term" value="C:extracellular space"/>
    <property type="evidence" value="ECO:0007669"/>
    <property type="project" value="UniProtKB-KW"/>
</dbReference>
<dbReference type="RefSeq" id="XP_003770616.1">
    <property type="nucleotide sequence ID" value="XM_003770568.4"/>
</dbReference>
<dbReference type="CDD" id="cd00272">
    <property type="entry name" value="Chemokine_CC"/>
    <property type="match status" value="1"/>
</dbReference>
<reference evidence="11" key="3">
    <citation type="submission" date="2025-09" db="UniProtKB">
        <authorList>
            <consortium name="Ensembl"/>
        </authorList>
    </citation>
    <scope>IDENTIFICATION</scope>
</reference>
<dbReference type="Pfam" id="PF00048">
    <property type="entry name" value="IL8"/>
    <property type="match status" value="1"/>
</dbReference>
<dbReference type="GO" id="GO:0030335">
    <property type="term" value="P:positive regulation of cell migration"/>
    <property type="evidence" value="ECO:0007669"/>
    <property type="project" value="TreeGrafter"/>
</dbReference>
<evidence type="ECO:0000256" key="1">
    <source>
        <dbReference type="ARBA" id="ARBA00004613"/>
    </source>
</evidence>
<dbReference type="GO" id="GO:0048020">
    <property type="term" value="F:CCR chemokine receptor binding"/>
    <property type="evidence" value="ECO:0007669"/>
    <property type="project" value="TreeGrafter"/>
</dbReference>
<reference evidence="11 12" key="1">
    <citation type="journal article" date="2011" name="Proc. Natl. Acad. Sci. U.S.A.">
        <title>Genetic diversity and population structure of the endangered marsupial Sarcophilus harrisii (Tasmanian devil).</title>
        <authorList>
            <person name="Miller W."/>
            <person name="Hayes V.M."/>
            <person name="Ratan A."/>
            <person name="Petersen D.C."/>
            <person name="Wittekindt N.E."/>
            <person name="Miller J."/>
            <person name="Walenz B."/>
            <person name="Knight J."/>
            <person name="Qi J."/>
            <person name="Zhao F."/>
            <person name="Wang Q."/>
            <person name="Bedoya-Reina O.C."/>
            <person name="Katiyar N."/>
            <person name="Tomsho L.P."/>
            <person name="Kasson L.M."/>
            <person name="Hardie R.A."/>
            <person name="Woodbridge P."/>
            <person name="Tindall E.A."/>
            <person name="Bertelsen M.F."/>
            <person name="Dixon D."/>
            <person name="Pyecroft S."/>
            <person name="Helgen K.M."/>
            <person name="Lesk A.M."/>
            <person name="Pringle T.H."/>
            <person name="Patterson N."/>
            <person name="Zhang Y."/>
            <person name="Kreiss A."/>
            <person name="Woods G.M."/>
            <person name="Jones M.E."/>
            <person name="Schuster S.C."/>
        </authorList>
    </citation>
    <scope>NUCLEOTIDE SEQUENCE [LARGE SCALE GENOMIC DNA]</scope>
</reference>
<dbReference type="PANTHER" id="PTHR12015">
    <property type="entry name" value="SMALL INDUCIBLE CYTOKINE A"/>
    <property type="match status" value="1"/>
</dbReference>
<organism evidence="11 12">
    <name type="scientific">Sarcophilus harrisii</name>
    <name type="common">Tasmanian devil</name>
    <name type="synonym">Sarcophilus laniarius</name>
    <dbReference type="NCBI Taxonomy" id="9305"/>
    <lineage>
        <taxon>Eukaryota</taxon>
        <taxon>Metazoa</taxon>
        <taxon>Chordata</taxon>
        <taxon>Craniata</taxon>
        <taxon>Vertebrata</taxon>
        <taxon>Euteleostomi</taxon>
        <taxon>Mammalia</taxon>
        <taxon>Metatheria</taxon>
        <taxon>Dasyuromorphia</taxon>
        <taxon>Dasyuridae</taxon>
        <taxon>Sarcophilus</taxon>
    </lineage>
</organism>
<dbReference type="Gene3D" id="2.40.50.40">
    <property type="match status" value="1"/>
</dbReference>
<comment type="subunit">
    <text evidence="8">Self-associates. Also heterodimer of MIP-1-alpha(4-69) and MIP-1-beta(3-69). Interacts with CCR1.</text>
</comment>
<evidence type="ECO:0000313" key="12">
    <source>
        <dbReference type="Proteomes" id="UP000007648"/>
    </source>
</evidence>
<evidence type="ECO:0000256" key="4">
    <source>
        <dbReference type="ARBA" id="ARBA00022525"/>
    </source>
</evidence>
<feature type="signal peptide" evidence="9">
    <location>
        <begin position="1"/>
        <end position="23"/>
    </location>
</feature>
<reference evidence="11" key="2">
    <citation type="submission" date="2025-08" db="UniProtKB">
        <authorList>
            <consortium name="Ensembl"/>
        </authorList>
    </citation>
    <scope>IDENTIFICATION</scope>
</reference>
<name>A0A7N4PVP6_SARHA</name>
<dbReference type="GO" id="GO:0006954">
    <property type="term" value="P:inflammatory response"/>
    <property type="evidence" value="ECO:0007669"/>
    <property type="project" value="TreeGrafter"/>
</dbReference>
<dbReference type="InParanoid" id="A0A7N4PVP6"/>
<keyword evidence="5 9" id="KW-0732">Signal</keyword>
<dbReference type="SMART" id="SM00199">
    <property type="entry name" value="SCY"/>
    <property type="match status" value="1"/>
</dbReference>
<keyword evidence="12" id="KW-1185">Reference proteome</keyword>
<accession>A0A7N4PVP6</accession>
<dbReference type="InterPro" id="IPR001811">
    <property type="entry name" value="Chemokine_IL8-like_dom"/>
</dbReference>
<dbReference type="GeneTree" id="ENSGT01100000263482"/>
<dbReference type="GO" id="GO:0008009">
    <property type="term" value="F:chemokine activity"/>
    <property type="evidence" value="ECO:0007669"/>
    <property type="project" value="InterPro"/>
</dbReference>
<dbReference type="Proteomes" id="UP000007648">
    <property type="component" value="Unassembled WGS sequence"/>
</dbReference>
<feature type="domain" description="Chemokine interleukin-8-like" evidence="10">
    <location>
        <begin position="27"/>
        <end position="85"/>
    </location>
</feature>
<dbReference type="KEGG" id="shr:100918041"/>
<dbReference type="GeneID" id="100918041"/>
<keyword evidence="9" id="KW-0145">Chemotaxis</keyword>
<dbReference type="InterPro" id="IPR039809">
    <property type="entry name" value="Chemokine_b/g/d"/>
</dbReference>
<proteinExistence type="inferred from homology"/>
<dbReference type="PROSITE" id="PS00472">
    <property type="entry name" value="SMALL_CYTOKINES_CC"/>
    <property type="match status" value="1"/>
</dbReference>
<evidence type="ECO:0000313" key="11">
    <source>
        <dbReference type="Ensembl" id="ENSSHAP00000043099.1"/>
    </source>
</evidence>
<keyword evidence="4 9" id="KW-0964">Secreted</keyword>
<evidence type="ECO:0000256" key="7">
    <source>
        <dbReference type="ARBA" id="ARBA00044740"/>
    </source>
</evidence>
<evidence type="ECO:0000256" key="3">
    <source>
        <dbReference type="ARBA" id="ARBA00022514"/>
    </source>
</evidence>
<keyword evidence="3 9" id="KW-0202">Cytokine</keyword>
<feature type="chain" id="PRO_5029949431" description="C-C motif chemokine" evidence="9">
    <location>
        <begin position="24"/>
        <end position="90"/>
    </location>
</feature>
<evidence type="ECO:0000256" key="5">
    <source>
        <dbReference type="ARBA" id="ARBA00022729"/>
    </source>
</evidence>
<evidence type="ECO:0000256" key="2">
    <source>
        <dbReference type="ARBA" id="ARBA00010868"/>
    </source>
</evidence>
<evidence type="ECO:0000256" key="8">
    <source>
        <dbReference type="ARBA" id="ARBA00046726"/>
    </source>
</evidence>